<dbReference type="HOGENOM" id="CLU_065341_2_1_7"/>
<reference evidence="7 8" key="1">
    <citation type="journal article" date="2015" name="Biol. Direct">
        <title>Babela massiliensis, a representative of a widespread bacterial phylum with unusual adaptations to parasitism in amoebae.</title>
        <authorList>
            <person name="Pagnier I."/>
            <person name="Yutin N."/>
            <person name="Croce O."/>
            <person name="Makarova K.S."/>
            <person name="Wolf Y.I."/>
            <person name="Benamar S."/>
            <person name="Raoult D."/>
            <person name="Koonin E.V."/>
            <person name="La Scola B."/>
        </authorList>
    </citation>
    <scope>NUCLEOTIDE SEQUENCE [LARGE SCALE GENOMIC DNA]</scope>
    <source>
        <strain evidence="8">BABL1</strain>
    </source>
</reference>
<evidence type="ECO:0000256" key="2">
    <source>
        <dbReference type="ARBA" id="ARBA00022552"/>
    </source>
</evidence>
<evidence type="ECO:0000256" key="4">
    <source>
        <dbReference type="ARBA" id="ARBA00022679"/>
    </source>
</evidence>
<gene>
    <name evidence="6 7" type="primary">rsmG</name>
    <name evidence="7" type="ORF">BABL1_gene_666</name>
</gene>
<protein>
    <recommendedName>
        <fullName evidence="6">Ribosomal RNA small subunit methyltransferase G</fullName>
        <ecNumber evidence="6">2.1.1.-</ecNumber>
    </recommendedName>
    <alternativeName>
        <fullName evidence="6">16S rRNA 7-methylguanosine methyltransferase</fullName>
        <shortName evidence="6">16S rRNA m7G methyltransferase</shortName>
    </alternativeName>
</protein>
<organism evidence="7 8">
    <name type="scientific">Candidatus Babela massiliensis</name>
    <dbReference type="NCBI Taxonomy" id="673862"/>
    <lineage>
        <taxon>Bacteria</taxon>
        <taxon>Candidatus Babelota</taxon>
        <taxon>Candidatus Babeliae</taxon>
        <taxon>Candidatus Babeliales</taxon>
        <taxon>Candidatus Babeliaceae</taxon>
        <taxon>Candidatus Babela</taxon>
    </lineage>
</organism>
<keyword evidence="5 6" id="KW-0949">S-adenosyl-L-methionine</keyword>
<comment type="caution">
    <text evidence="6">Lacks conserved residue(s) required for the propagation of feature annotation.</text>
</comment>
<name>V6DIP7_9BACT</name>
<dbReference type="eggNOG" id="COG0357">
    <property type="taxonomic scope" value="Bacteria"/>
</dbReference>
<dbReference type="PATRIC" id="fig|673862.3.peg.287"/>
<dbReference type="OrthoDB" id="9808773at2"/>
<dbReference type="KEGG" id="dpb:BABL1_gene_666"/>
<dbReference type="Gene3D" id="3.40.50.150">
    <property type="entry name" value="Vaccinia Virus protein VP39"/>
    <property type="match status" value="1"/>
</dbReference>
<dbReference type="STRING" id="673862.BABL1_gene_666"/>
<dbReference type="PIRSF" id="PIRSF003078">
    <property type="entry name" value="GidB"/>
    <property type="match status" value="1"/>
</dbReference>
<dbReference type="InterPro" id="IPR003682">
    <property type="entry name" value="rRNA_ssu_MeTfrase_G"/>
</dbReference>
<dbReference type="SUPFAM" id="SSF53335">
    <property type="entry name" value="S-adenosyl-L-methionine-dependent methyltransferases"/>
    <property type="match status" value="1"/>
</dbReference>
<evidence type="ECO:0000313" key="7">
    <source>
        <dbReference type="EMBL" id="CDK30401.1"/>
    </source>
</evidence>
<keyword evidence="1 6" id="KW-0963">Cytoplasm</keyword>
<comment type="function">
    <text evidence="6">Specifically methylates the N7 position of a guanine in 16S rRNA.</text>
</comment>
<accession>V6DIP7</accession>
<keyword evidence="4 6" id="KW-0808">Transferase</keyword>
<dbReference type="PANTHER" id="PTHR31760">
    <property type="entry name" value="S-ADENOSYL-L-METHIONINE-DEPENDENT METHYLTRANSFERASES SUPERFAMILY PROTEIN"/>
    <property type="match status" value="1"/>
</dbReference>
<dbReference type="RefSeq" id="WP_023791466.1">
    <property type="nucleotide sequence ID" value="NC_023003.1"/>
</dbReference>
<dbReference type="GO" id="GO:0070043">
    <property type="term" value="F:rRNA (guanine-N7-)-methyltransferase activity"/>
    <property type="evidence" value="ECO:0007669"/>
    <property type="project" value="UniProtKB-UniRule"/>
</dbReference>
<dbReference type="EC" id="2.1.1.-" evidence="6"/>
<evidence type="ECO:0000256" key="3">
    <source>
        <dbReference type="ARBA" id="ARBA00022603"/>
    </source>
</evidence>
<dbReference type="NCBIfam" id="TIGR00138">
    <property type="entry name" value="rsmG_gidB"/>
    <property type="match status" value="1"/>
</dbReference>
<dbReference type="AlphaFoldDB" id="V6DIP7"/>
<feature type="binding site" evidence="6">
    <location>
        <position position="79"/>
    </location>
    <ligand>
        <name>S-adenosyl-L-methionine</name>
        <dbReference type="ChEBI" id="CHEBI:59789"/>
    </ligand>
</feature>
<feature type="binding site" evidence="6">
    <location>
        <position position="84"/>
    </location>
    <ligand>
        <name>S-adenosyl-L-methionine</name>
        <dbReference type="ChEBI" id="CHEBI:59789"/>
    </ligand>
</feature>
<keyword evidence="8" id="KW-1185">Reference proteome</keyword>
<dbReference type="Proteomes" id="UP000018769">
    <property type="component" value="Chromosome I"/>
</dbReference>
<dbReference type="EMBL" id="HG793133">
    <property type="protein sequence ID" value="CDK30401.1"/>
    <property type="molecule type" value="Genomic_DNA"/>
</dbReference>
<evidence type="ECO:0000313" key="8">
    <source>
        <dbReference type="Proteomes" id="UP000018769"/>
    </source>
</evidence>
<proteinExistence type="inferred from homology"/>
<evidence type="ECO:0000256" key="1">
    <source>
        <dbReference type="ARBA" id="ARBA00022490"/>
    </source>
</evidence>
<dbReference type="PANTHER" id="PTHR31760:SF0">
    <property type="entry name" value="S-ADENOSYL-L-METHIONINE-DEPENDENT METHYLTRANSFERASES SUPERFAMILY PROTEIN"/>
    <property type="match status" value="1"/>
</dbReference>
<keyword evidence="2 6" id="KW-0698">rRNA processing</keyword>
<dbReference type="HAMAP" id="MF_00074">
    <property type="entry name" value="16SrRNA_methyltr_G"/>
    <property type="match status" value="1"/>
</dbReference>
<feature type="binding site" evidence="6">
    <location>
        <position position="151"/>
    </location>
    <ligand>
        <name>S-adenosyl-L-methionine</name>
        <dbReference type="ChEBI" id="CHEBI:59789"/>
    </ligand>
</feature>
<dbReference type="Pfam" id="PF02527">
    <property type="entry name" value="GidB"/>
    <property type="match status" value="1"/>
</dbReference>
<dbReference type="GO" id="GO:0005829">
    <property type="term" value="C:cytosol"/>
    <property type="evidence" value="ECO:0007669"/>
    <property type="project" value="TreeGrafter"/>
</dbReference>
<evidence type="ECO:0000256" key="6">
    <source>
        <dbReference type="HAMAP-Rule" id="MF_00074"/>
    </source>
</evidence>
<comment type="subcellular location">
    <subcellularLocation>
        <location evidence="6">Cytoplasm</location>
    </subcellularLocation>
</comment>
<keyword evidence="3 6" id="KW-0489">Methyltransferase</keyword>
<dbReference type="InterPro" id="IPR029063">
    <property type="entry name" value="SAM-dependent_MTases_sf"/>
</dbReference>
<evidence type="ECO:0000256" key="5">
    <source>
        <dbReference type="ARBA" id="ARBA00022691"/>
    </source>
</evidence>
<comment type="similarity">
    <text evidence="6">Belongs to the methyltransferase superfamily. RNA methyltransferase RsmG family.</text>
</comment>
<sequence length="214" mass="25146">MEKEIKNQILWDNFAKRNLLSSEQIDQFKKYYNLLIEHNKLYNITAITDLESIINDHFEDSLALSKAVDLNNKVIVDVGSGGGFPGIPLKIRDNSLKVILIEVILKKVNFLETVIEELNLDNIETCNLDWRTFLRTPQEPLENKVDYFCARASLHTDELLRVFKPSSFYKNSSIVYWASKNWIPTKEEKELIYKTYSYQNDNKQRQLIFFKSKI</sequence>